<comment type="caution">
    <text evidence="1">The sequence shown here is derived from an EMBL/GenBank/DDBJ whole genome shotgun (WGS) entry which is preliminary data.</text>
</comment>
<name>A0A432Z968_9GAMM</name>
<keyword evidence="2" id="KW-1185">Reference proteome</keyword>
<protein>
    <submittedName>
        <fullName evidence="1">Uncharacterized protein</fullName>
    </submittedName>
</protein>
<gene>
    <name evidence="1" type="ORF">CWI80_03660</name>
</gene>
<sequence length="61" mass="7189">MSSFAHYATTSPRASLRSIRNEFYRNPVLTHATLVDAKGRKWSIHRRTHTLKLLWLGLRIR</sequence>
<evidence type="ECO:0000313" key="2">
    <source>
        <dbReference type="Proteomes" id="UP000287022"/>
    </source>
</evidence>
<dbReference type="Proteomes" id="UP000287022">
    <property type="component" value="Unassembled WGS sequence"/>
</dbReference>
<proteinExistence type="predicted"/>
<reference evidence="2" key="1">
    <citation type="journal article" date="2018" name="Front. Microbiol.">
        <title>Genome-Based Analysis Reveals the Taxonomy and Diversity of the Family Idiomarinaceae.</title>
        <authorList>
            <person name="Liu Y."/>
            <person name="Lai Q."/>
            <person name="Shao Z."/>
        </authorList>
    </citation>
    <scope>NUCLEOTIDE SEQUENCE [LARGE SCALE GENOMIC DNA]</scope>
    <source>
        <strain evidence="2">c121</strain>
    </source>
</reference>
<accession>A0A432Z968</accession>
<dbReference type="STRING" id="1122124.GCA_000423165_00666"/>
<dbReference type="AlphaFoldDB" id="A0A432Z968"/>
<dbReference type="EMBL" id="PIQE01000001">
    <property type="protein sequence ID" value="RUO74448.1"/>
    <property type="molecule type" value="Genomic_DNA"/>
</dbReference>
<evidence type="ECO:0000313" key="1">
    <source>
        <dbReference type="EMBL" id="RUO74448.1"/>
    </source>
</evidence>
<dbReference type="RefSeq" id="WP_026861702.1">
    <property type="nucleotide sequence ID" value="NZ_PIQE01000001.1"/>
</dbReference>
<organism evidence="1 2">
    <name type="scientific">Pseudidiomarina sediminum</name>
    <dbReference type="NCBI Taxonomy" id="431675"/>
    <lineage>
        <taxon>Bacteria</taxon>
        <taxon>Pseudomonadati</taxon>
        <taxon>Pseudomonadota</taxon>
        <taxon>Gammaproteobacteria</taxon>
        <taxon>Alteromonadales</taxon>
        <taxon>Idiomarinaceae</taxon>
        <taxon>Pseudidiomarina</taxon>
    </lineage>
</organism>